<comment type="caution">
    <text evidence="1">The sequence shown here is derived from an EMBL/GenBank/DDBJ whole genome shotgun (WGS) entry which is preliminary data.</text>
</comment>
<evidence type="ECO:0008006" key="3">
    <source>
        <dbReference type="Google" id="ProtNLM"/>
    </source>
</evidence>
<accession>A0A2A3LYF3</accession>
<dbReference type="NCBIfam" id="TIGR03696">
    <property type="entry name" value="Rhs_assc_core"/>
    <property type="match status" value="1"/>
</dbReference>
<dbReference type="Gene3D" id="2.180.10.10">
    <property type="entry name" value="RHS repeat-associated core"/>
    <property type="match status" value="1"/>
</dbReference>
<dbReference type="EMBL" id="NTME01000037">
    <property type="protein sequence ID" value="PBJ92920.1"/>
    <property type="molecule type" value="Genomic_DNA"/>
</dbReference>
<proteinExistence type="predicted"/>
<dbReference type="AlphaFoldDB" id="A0A2A3LYF3"/>
<dbReference type="SUPFAM" id="SSF56399">
    <property type="entry name" value="ADP-ribosylation"/>
    <property type="match status" value="1"/>
</dbReference>
<gene>
    <name evidence="1" type="ORF">CMV24_24580</name>
</gene>
<dbReference type="Proteomes" id="UP000218102">
    <property type="component" value="Unassembled WGS sequence"/>
</dbReference>
<organism evidence="1 2">
    <name type="scientific">Pseudomonas plecoglossicida</name>
    <dbReference type="NCBI Taxonomy" id="70775"/>
    <lineage>
        <taxon>Bacteria</taxon>
        <taxon>Pseudomonadati</taxon>
        <taxon>Pseudomonadota</taxon>
        <taxon>Gammaproteobacteria</taxon>
        <taxon>Pseudomonadales</taxon>
        <taxon>Pseudomonadaceae</taxon>
        <taxon>Pseudomonas</taxon>
    </lineage>
</organism>
<protein>
    <recommendedName>
        <fullName evidence="3">RHS repeat-associated core domain-containing protein</fullName>
    </recommendedName>
</protein>
<evidence type="ECO:0000313" key="2">
    <source>
        <dbReference type="Proteomes" id="UP000218102"/>
    </source>
</evidence>
<evidence type="ECO:0000313" key="1">
    <source>
        <dbReference type="EMBL" id="PBJ92920.1"/>
    </source>
</evidence>
<sequence>MYGYDSDKLCASVLRFNSQRKDRPIEGYHLGNGHRTYSPICMRFNSPDTLSPHDEGGLNAYSYCGGDPINRSDPSGRSWIGSRFLRALSPRRNRGSKIPVLVELRPLQKRRSLDQNFLNASMDKKLKQHNQRISETKPEVEIRGFITEQYGRKFGYTVHRLSEGLPVMDPNLDLNIAAVSRHAAVYRRRVQENPSELNIKMATKLAEADKYLQSLQKQIRS</sequence>
<dbReference type="InterPro" id="IPR022385">
    <property type="entry name" value="Rhs_assc_core"/>
</dbReference>
<reference evidence="1 2" key="1">
    <citation type="submission" date="2017-09" db="EMBL/GenBank/DDBJ databases">
        <authorList>
            <person name="Ehlers B."/>
            <person name="Leendertz F.H."/>
        </authorList>
    </citation>
    <scope>NUCLEOTIDE SEQUENCE [LARGE SCALE GENOMIC DNA]</scope>
    <source>
        <strain evidence="1 2">DJ-1</strain>
    </source>
</reference>
<name>A0A2A3LYF3_PSEDL</name>